<evidence type="ECO:0000256" key="5">
    <source>
        <dbReference type="ARBA" id="ARBA00018684"/>
    </source>
</evidence>
<dbReference type="InterPro" id="IPR033034">
    <property type="entry name" value="NDUFB9"/>
</dbReference>
<proteinExistence type="inferred from homology"/>
<evidence type="ECO:0000256" key="7">
    <source>
        <dbReference type="ARBA" id="ARBA00022553"/>
    </source>
</evidence>
<evidence type="ECO:0000313" key="18">
    <source>
        <dbReference type="Proteomes" id="UP000283509"/>
    </source>
</evidence>
<comment type="caution">
    <text evidence="17">The sequence shown here is derived from an EMBL/GenBank/DDBJ whole genome shotgun (WGS) entry which is preliminary data.</text>
</comment>
<organism evidence="17 18">
    <name type="scientific">Penaeus vannamei</name>
    <name type="common">Whiteleg shrimp</name>
    <name type="synonym">Litopenaeus vannamei</name>
    <dbReference type="NCBI Taxonomy" id="6689"/>
    <lineage>
        <taxon>Eukaryota</taxon>
        <taxon>Metazoa</taxon>
        <taxon>Ecdysozoa</taxon>
        <taxon>Arthropoda</taxon>
        <taxon>Crustacea</taxon>
        <taxon>Multicrustacea</taxon>
        <taxon>Malacostraca</taxon>
        <taxon>Eumalacostraca</taxon>
        <taxon>Eucarida</taxon>
        <taxon>Decapoda</taxon>
        <taxon>Dendrobranchiata</taxon>
        <taxon>Penaeoidea</taxon>
        <taxon>Penaeidae</taxon>
        <taxon>Penaeus</taxon>
    </lineage>
</organism>
<keyword evidence="10" id="KW-0249">Electron transport</keyword>
<evidence type="ECO:0000256" key="2">
    <source>
        <dbReference type="ARBA" id="ARBA00004443"/>
    </source>
</evidence>
<evidence type="ECO:0000256" key="3">
    <source>
        <dbReference type="ARBA" id="ARBA00009508"/>
    </source>
</evidence>
<evidence type="ECO:0000256" key="13">
    <source>
        <dbReference type="ARBA" id="ARBA00023136"/>
    </source>
</evidence>
<comment type="subcellular location">
    <subcellularLocation>
        <location evidence="2">Mitochondrion inner membrane</location>
        <topology evidence="2">Peripheral membrane protein</topology>
        <orientation evidence="2">Matrix side</orientation>
    </subcellularLocation>
</comment>
<dbReference type="Proteomes" id="UP000283509">
    <property type="component" value="Unassembled WGS sequence"/>
</dbReference>
<evidence type="ECO:0000256" key="9">
    <source>
        <dbReference type="ARBA" id="ARBA00022792"/>
    </source>
</evidence>
<keyword evidence="13" id="KW-0472">Membrane</keyword>
<evidence type="ECO:0000256" key="11">
    <source>
        <dbReference type="ARBA" id="ARBA00022990"/>
    </source>
</evidence>
<dbReference type="GO" id="GO:0006120">
    <property type="term" value="P:mitochondrial electron transport, NADH to ubiquinone"/>
    <property type="evidence" value="ECO:0007669"/>
    <property type="project" value="InterPro"/>
</dbReference>
<keyword evidence="9" id="KW-0999">Mitochondrion inner membrane</keyword>
<dbReference type="OrthoDB" id="13598at2759"/>
<evidence type="ECO:0000256" key="4">
    <source>
        <dbReference type="ARBA" id="ARBA00011790"/>
    </source>
</evidence>
<keyword evidence="11" id="KW-0007">Acetylation</keyword>
<dbReference type="InterPro" id="IPR008011">
    <property type="entry name" value="Complex1_LYR_dom"/>
</dbReference>
<dbReference type="Pfam" id="PF05347">
    <property type="entry name" value="Complex1_LYR"/>
    <property type="match status" value="1"/>
</dbReference>
<sequence>MSFLQTEVICHSRKVCSLYKRALRNLESWYDRRPMYRYRAVLLRARFDENKDVKDLRVAQQLLDDGEKELFSLIQYQPKKFPLSPGGVAYEREVRAPDWVLDYWHPWEKAFYPDYFAKREQRKKEYVEWWEKTYGKPAEQGH</sequence>
<dbReference type="EMBL" id="QCYY01003951">
    <property type="protein sequence ID" value="ROT61885.1"/>
    <property type="molecule type" value="Genomic_DNA"/>
</dbReference>
<keyword evidence="8" id="KW-0679">Respiratory chain</keyword>
<comment type="subunit">
    <text evidence="4">Mammalian complex I is composed of 45 different subunits.</text>
</comment>
<dbReference type="STRING" id="6689.A0A423SCJ5"/>
<dbReference type="CDD" id="cd20263">
    <property type="entry name" value="Complex1_LYR_NDUFB9_LYRM3"/>
    <property type="match status" value="1"/>
</dbReference>
<protein>
    <recommendedName>
        <fullName evidence="5">NADH dehydrogenase [ubiquinone] 1 beta subcomplex subunit 9</fullName>
    </recommendedName>
    <alternativeName>
        <fullName evidence="14">Complex I-B22</fullName>
    </alternativeName>
    <alternativeName>
        <fullName evidence="15">NADH-ubiquinone oxidoreductase B22 subunit</fullName>
    </alternativeName>
</protein>
<keyword evidence="12" id="KW-0496">Mitochondrion</keyword>
<dbReference type="GO" id="GO:0005743">
    <property type="term" value="C:mitochondrial inner membrane"/>
    <property type="evidence" value="ECO:0007669"/>
    <property type="project" value="UniProtKB-SubCell"/>
</dbReference>
<dbReference type="InterPro" id="IPR045292">
    <property type="entry name" value="Complex1_LYR_NDUFB9_LYRM3"/>
</dbReference>
<keyword evidence="7" id="KW-0597">Phosphoprotein</keyword>
<evidence type="ECO:0000256" key="6">
    <source>
        <dbReference type="ARBA" id="ARBA00022448"/>
    </source>
</evidence>
<gene>
    <name evidence="17" type="ORF">C7M84_020299</name>
</gene>
<evidence type="ECO:0000256" key="10">
    <source>
        <dbReference type="ARBA" id="ARBA00022982"/>
    </source>
</evidence>
<keyword evidence="6" id="KW-0813">Transport</keyword>
<comment type="similarity">
    <text evidence="3">Belongs to the complex I LYR family.</text>
</comment>
<dbReference type="AlphaFoldDB" id="A0A423SCJ5"/>
<dbReference type="PANTHER" id="PTHR12868">
    <property type="entry name" value="NADH-UBIQUINONE OXIDOREDUCTASE B22 SUBUNIT"/>
    <property type="match status" value="1"/>
</dbReference>
<reference evidence="17 18" key="1">
    <citation type="submission" date="2018-04" db="EMBL/GenBank/DDBJ databases">
        <authorList>
            <person name="Zhang X."/>
            <person name="Yuan J."/>
            <person name="Li F."/>
            <person name="Xiang J."/>
        </authorList>
    </citation>
    <scope>NUCLEOTIDE SEQUENCE [LARGE SCALE GENOMIC DNA]</scope>
    <source>
        <tissue evidence="17">Muscle</tissue>
    </source>
</reference>
<keyword evidence="18" id="KW-1185">Reference proteome</keyword>
<reference evidence="17 18" key="2">
    <citation type="submission" date="2019-01" db="EMBL/GenBank/DDBJ databases">
        <title>The decoding of complex shrimp genome reveals the adaptation for benthos swimmer, frequently molting mechanism and breeding impact on genome.</title>
        <authorList>
            <person name="Sun Y."/>
            <person name="Gao Y."/>
            <person name="Yu Y."/>
        </authorList>
    </citation>
    <scope>NUCLEOTIDE SEQUENCE [LARGE SCALE GENOMIC DNA]</scope>
    <source>
        <tissue evidence="17">Muscle</tissue>
    </source>
</reference>
<evidence type="ECO:0000256" key="14">
    <source>
        <dbReference type="ARBA" id="ARBA00030192"/>
    </source>
</evidence>
<name>A0A423SCJ5_PENVA</name>
<evidence type="ECO:0000256" key="12">
    <source>
        <dbReference type="ARBA" id="ARBA00023128"/>
    </source>
</evidence>
<feature type="domain" description="Complex 1 LYR protein" evidence="16">
    <location>
        <begin position="13"/>
        <end position="70"/>
    </location>
</feature>
<evidence type="ECO:0000256" key="15">
    <source>
        <dbReference type="ARBA" id="ARBA00032528"/>
    </source>
</evidence>
<evidence type="ECO:0000256" key="1">
    <source>
        <dbReference type="ARBA" id="ARBA00002920"/>
    </source>
</evidence>
<comment type="function">
    <text evidence="1">Accessory subunit of the mitochondrial membrane respiratory chain NADH dehydrogenase (Complex I), that is believed to be not involved in catalysis. Complex I functions in the transfer of electrons from NADH to the respiratory chain. The immediate electron acceptor for the enzyme is believed to be ubiquinone.</text>
</comment>
<accession>A0A423SCJ5</accession>
<evidence type="ECO:0000259" key="16">
    <source>
        <dbReference type="Pfam" id="PF05347"/>
    </source>
</evidence>
<dbReference type="PANTHER" id="PTHR12868:SF0">
    <property type="entry name" value="NADH DEHYDROGENASE [UBIQUINONE] 1 BETA SUBCOMPLEX SUBUNIT 9"/>
    <property type="match status" value="1"/>
</dbReference>
<evidence type="ECO:0000313" key="17">
    <source>
        <dbReference type="EMBL" id="ROT61885.1"/>
    </source>
</evidence>
<evidence type="ECO:0000256" key="8">
    <source>
        <dbReference type="ARBA" id="ARBA00022660"/>
    </source>
</evidence>